<dbReference type="InterPro" id="IPR007367">
    <property type="entry name" value="DUF433"/>
</dbReference>
<protein>
    <recommendedName>
        <fullName evidence="3">DUF433 domain-containing protein</fullName>
    </recommendedName>
</protein>
<dbReference type="EMBL" id="BLAY01000196">
    <property type="protein sequence ID" value="GET43055.1"/>
    <property type="molecule type" value="Genomic_DNA"/>
</dbReference>
<dbReference type="InterPro" id="IPR036388">
    <property type="entry name" value="WH-like_DNA-bd_sf"/>
</dbReference>
<dbReference type="RefSeq" id="WP_226591471.1">
    <property type="nucleotide sequence ID" value="NZ_BLAY01000196.1"/>
</dbReference>
<dbReference type="InterPro" id="IPR009057">
    <property type="entry name" value="Homeodomain-like_sf"/>
</dbReference>
<comment type="caution">
    <text evidence="1">The sequence shown here is derived from an EMBL/GenBank/DDBJ whole genome shotgun (WGS) entry which is preliminary data.</text>
</comment>
<name>A0AAV3XMA4_9CYAN</name>
<dbReference type="AlphaFoldDB" id="A0AAV3XMA4"/>
<proteinExistence type="predicted"/>
<organism evidence="1 2">
    <name type="scientific">Microseira wollei NIES-4236</name>
    <dbReference type="NCBI Taxonomy" id="2530354"/>
    <lineage>
        <taxon>Bacteria</taxon>
        <taxon>Bacillati</taxon>
        <taxon>Cyanobacteriota</taxon>
        <taxon>Cyanophyceae</taxon>
        <taxon>Oscillatoriophycideae</taxon>
        <taxon>Aerosakkonematales</taxon>
        <taxon>Aerosakkonemataceae</taxon>
        <taxon>Microseira</taxon>
    </lineage>
</organism>
<sequence length="115" mass="13717">MQILEDYFDFQRPDDIRVKGTRVGIEHILNEYIHNNKTPEEIEQNFRTVTLEQVYATILYYLANKETVGQYFQDWLDYCEKAQAEFDKNPPAFVAKVLEWKEKQKAAKQAEQHQS</sequence>
<dbReference type="Pfam" id="PF04255">
    <property type="entry name" value="DUF433"/>
    <property type="match status" value="1"/>
</dbReference>
<evidence type="ECO:0000313" key="1">
    <source>
        <dbReference type="EMBL" id="GET43055.1"/>
    </source>
</evidence>
<reference evidence="1" key="1">
    <citation type="submission" date="2019-10" db="EMBL/GenBank/DDBJ databases">
        <title>Draft genome sequece of Microseira wollei NIES-4236.</title>
        <authorList>
            <person name="Yamaguchi H."/>
            <person name="Suzuki S."/>
            <person name="Kawachi M."/>
        </authorList>
    </citation>
    <scope>NUCLEOTIDE SEQUENCE</scope>
    <source>
        <strain evidence="1">NIES-4236</strain>
    </source>
</reference>
<keyword evidence="2" id="KW-1185">Reference proteome</keyword>
<evidence type="ECO:0000313" key="2">
    <source>
        <dbReference type="Proteomes" id="UP001050975"/>
    </source>
</evidence>
<dbReference type="Gene3D" id="1.10.10.10">
    <property type="entry name" value="Winged helix-like DNA-binding domain superfamily/Winged helix DNA-binding domain"/>
    <property type="match status" value="1"/>
</dbReference>
<accession>A0AAV3XMA4</accession>
<dbReference type="Proteomes" id="UP001050975">
    <property type="component" value="Unassembled WGS sequence"/>
</dbReference>
<dbReference type="SUPFAM" id="SSF46689">
    <property type="entry name" value="Homeodomain-like"/>
    <property type="match status" value="1"/>
</dbReference>
<evidence type="ECO:0008006" key="3">
    <source>
        <dbReference type="Google" id="ProtNLM"/>
    </source>
</evidence>
<gene>
    <name evidence="1" type="ORF">MiSe_78750</name>
</gene>